<reference evidence="15 16" key="1">
    <citation type="journal article" date="2008" name="Int. J. Syst. Evol. Microbiol.">
        <title>Description of Roseateles aquatilis sp. nov. and Roseateles terrae sp. nov., in the class Betaproteobacteria, and emended description of the genus Roseateles.</title>
        <authorList>
            <person name="Gomila M."/>
            <person name="Bowien B."/>
            <person name="Falsen E."/>
            <person name="Moore E.R."/>
            <person name="Lalucat J."/>
        </authorList>
    </citation>
    <scope>NUCLEOTIDE SEQUENCE [LARGE SCALE GENOMIC DNA]</scope>
    <source>
        <strain evidence="15 16">CCUG 48205</strain>
    </source>
</reference>
<keyword evidence="5" id="KW-0808">Transferase</keyword>
<dbReference type="Gene3D" id="1.10.287.130">
    <property type="match status" value="1"/>
</dbReference>
<comment type="catalytic activity">
    <reaction evidence="1">
        <text>ATP + protein L-histidine = ADP + protein N-phospho-L-histidine.</text>
        <dbReference type="EC" id="2.7.13.3"/>
    </reaction>
</comment>
<keyword evidence="4" id="KW-0597">Phosphoprotein</keyword>
<evidence type="ECO:0000256" key="7">
    <source>
        <dbReference type="ARBA" id="ARBA00022741"/>
    </source>
</evidence>
<dbReference type="RefSeq" id="WP_088382249.1">
    <property type="nucleotide sequence ID" value="NZ_NIOF01000001.1"/>
</dbReference>
<dbReference type="Pfam" id="PF00512">
    <property type="entry name" value="HisKA"/>
    <property type="match status" value="1"/>
</dbReference>
<dbReference type="PANTHER" id="PTHR45436">
    <property type="entry name" value="SENSOR HISTIDINE KINASE YKOH"/>
    <property type="match status" value="1"/>
</dbReference>
<dbReference type="InterPro" id="IPR003661">
    <property type="entry name" value="HisK_dim/P_dom"/>
</dbReference>
<keyword evidence="9" id="KW-0067">ATP-binding</keyword>
<dbReference type="InterPro" id="IPR004358">
    <property type="entry name" value="Sig_transdc_His_kin-like_C"/>
</dbReference>
<evidence type="ECO:0000256" key="1">
    <source>
        <dbReference type="ARBA" id="ARBA00000085"/>
    </source>
</evidence>
<dbReference type="InterPro" id="IPR005467">
    <property type="entry name" value="His_kinase_dom"/>
</dbReference>
<feature type="transmembrane region" description="Helical" evidence="13">
    <location>
        <begin position="172"/>
        <end position="194"/>
    </location>
</feature>
<keyword evidence="8" id="KW-0418">Kinase</keyword>
<organism evidence="15 16">
    <name type="scientific">Roseateles aquatilis</name>
    <dbReference type="NCBI Taxonomy" id="431061"/>
    <lineage>
        <taxon>Bacteria</taxon>
        <taxon>Pseudomonadati</taxon>
        <taxon>Pseudomonadota</taxon>
        <taxon>Betaproteobacteria</taxon>
        <taxon>Burkholderiales</taxon>
        <taxon>Sphaerotilaceae</taxon>
        <taxon>Roseateles</taxon>
    </lineage>
</organism>
<evidence type="ECO:0000256" key="10">
    <source>
        <dbReference type="ARBA" id="ARBA00022989"/>
    </source>
</evidence>
<evidence type="ECO:0000256" key="11">
    <source>
        <dbReference type="ARBA" id="ARBA00023012"/>
    </source>
</evidence>
<dbReference type="SMART" id="SM00388">
    <property type="entry name" value="HisKA"/>
    <property type="match status" value="1"/>
</dbReference>
<accession>A0A246JKN9</accession>
<comment type="caution">
    <text evidence="15">The sequence shown here is derived from an EMBL/GenBank/DDBJ whole genome shotgun (WGS) entry which is preliminary data.</text>
</comment>
<dbReference type="InterPro" id="IPR036097">
    <property type="entry name" value="HisK_dim/P_sf"/>
</dbReference>
<dbReference type="InterPro" id="IPR003594">
    <property type="entry name" value="HATPase_dom"/>
</dbReference>
<proteinExistence type="predicted"/>
<dbReference type="SMART" id="SM00387">
    <property type="entry name" value="HATPase_c"/>
    <property type="match status" value="1"/>
</dbReference>
<dbReference type="GO" id="GO:0005886">
    <property type="term" value="C:plasma membrane"/>
    <property type="evidence" value="ECO:0007669"/>
    <property type="project" value="TreeGrafter"/>
</dbReference>
<dbReference type="PANTHER" id="PTHR45436:SF14">
    <property type="entry name" value="SENSOR PROTEIN QSEC"/>
    <property type="match status" value="1"/>
</dbReference>
<evidence type="ECO:0000256" key="2">
    <source>
        <dbReference type="ARBA" id="ARBA00004141"/>
    </source>
</evidence>
<dbReference type="EMBL" id="NIOF01000001">
    <property type="protein sequence ID" value="OWQ93100.1"/>
    <property type="molecule type" value="Genomic_DNA"/>
</dbReference>
<dbReference type="PRINTS" id="PR00344">
    <property type="entry name" value="BCTRLSENSOR"/>
</dbReference>
<dbReference type="CDD" id="cd00082">
    <property type="entry name" value="HisKA"/>
    <property type="match status" value="1"/>
</dbReference>
<comment type="subcellular location">
    <subcellularLocation>
        <location evidence="2">Membrane</location>
        <topology evidence="2">Multi-pass membrane protein</topology>
    </subcellularLocation>
</comment>
<keyword evidence="10 13" id="KW-1133">Transmembrane helix</keyword>
<protein>
    <recommendedName>
        <fullName evidence="3">histidine kinase</fullName>
        <ecNumber evidence="3">2.7.13.3</ecNumber>
    </recommendedName>
</protein>
<dbReference type="Proteomes" id="UP000197468">
    <property type="component" value="Unassembled WGS sequence"/>
</dbReference>
<keyword evidence="11" id="KW-0902">Two-component regulatory system</keyword>
<dbReference type="InterPro" id="IPR036890">
    <property type="entry name" value="HATPase_C_sf"/>
</dbReference>
<evidence type="ECO:0000313" key="16">
    <source>
        <dbReference type="Proteomes" id="UP000197468"/>
    </source>
</evidence>
<evidence type="ECO:0000313" key="15">
    <source>
        <dbReference type="EMBL" id="OWQ93100.1"/>
    </source>
</evidence>
<dbReference type="AlphaFoldDB" id="A0A246JKN9"/>
<feature type="transmembrane region" description="Helical" evidence="13">
    <location>
        <begin position="17"/>
        <end position="37"/>
    </location>
</feature>
<dbReference type="Gene3D" id="3.30.565.10">
    <property type="entry name" value="Histidine kinase-like ATPase, C-terminal domain"/>
    <property type="match status" value="1"/>
</dbReference>
<dbReference type="CDD" id="cd00075">
    <property type="entry name" value="HATPase"/>
    <property type="match status" value="1"/>
</dbReference>
<dbReference type="EC" id="2.7.13.3" evidence="3"/>
<dbReference type="OrthoDB" id="8554694at2"/>
<evidence type="ECO:0000256" key="12">
    <source>
        <dbReference type="ARBA" id="ARBA00023136"/>
    </source>
</evidence>
<feature type="domain" description="Histidine kinase" evidence="14">
    <location>
        <begin position="251"/>
        <end position="468"/>
    </location>
</feature>
<dbReference type="PROSITE" id="PS50109">
    <property type="entry name" value="HIS_KIN"/>
    <property type="match status" value="1"/>
</dbReference>
<dbReference type="SUPFAM" id="SSF47384">
    <property type="entry name" value="Homodimeric domain of signal transducing histidine kinase"/>
    <property type="match status" value="1"/>
</dbReference>
<dbReference type="GO" id="GO:0000155">
    <property type="term" value="F:phosphorelay sensor kinase activity"/>
    <property type="evidence" value="ECO:0007669"/>
    <property type="project" value="InterPro"/>
</dbReference>
<evidence type="ECO:0000259" key="14">
    <source>
        <dbReference type="PROSITE" id="PS50109"/>
    </source>
</evidence>
<sequence length="485" mass="51956">MRRLLGPWLRPSLFRRLYSLVVLLLCGVLLSQCIYVYRQLIAADGEAVLRDLQLTAQAYADLLSAPGLEDAARAHQARLLVQVKVAMTEPTMRPEEFAYRVWSSDGRVLAASGNGPALDFASVRDGAGEARRGDQVWRTYAARSANGALTVVVAQPLALYHRAGAELMEDAGWTMLIIAAVAIVLVGVSAHAGLRPLRTAAHRLAARDPRDLSPLVLPARHAELAPLLDAIDGLFARMSRMLDAERQFFADAAHELRTPLAAMNAQAHVLAHSRDAHERAAALAALEQGVQRSSELAAKLLLLSRLEVLDVHAPRRLVDVAALARERLAHVAGVAGARRIELSYQGDDHARASLDPEAAVSILDNLLDNALRHASRGGRVDVEVRGHEAGGGAHRLELRVADTGVGVPPSERERIFERFYRVPGNDGSGSGLGLAIVRRVVDLHAGRVRVEDTPGGGATFVVELPALSPCSAVAATAQGLLSPLS</sequence>
<name>A0A246JKN9_9BURK</name>
<dbReference type="InterPro" id="IPR050428">
    <property type="entry name" value="TCS_sensor_his_kinase"/>
</dbReference>
<evidence type="ECO:0000256" key="13">
    <source>
        <dbReference type="SAM" id="Phobius"/>
    </source>
</evidence>
<keyword evidence="6 13" id="KW-0812">Transmembrane</keyword>
<evidence type="ECO:0000256" key="6">
    <source>
        <dbReference type="ARBA" id="ARBA00022692"/>
    </source>
</evidence>
<evidence type="ECO:0000256" key="5">
    <source>
        <dbReference type="ARBA" id="ARBA00022679"/>
    </source>
</evidence>
<keyword evidence="12 13" id="KW-0472">Membrane</keyword>
<keyword evidence="16" id="KW-1185">Reference proteome</keyword>
<evidence type="ECO:0000256" key="9">
    <source>
        <dbReference type="ARBA" id="ARBA00022840"/>
    </source>
</evidence>
<gene>
    <name evidence="15" type="ORF">CDN99_00935</name>
</gene>
<evidence type="ECO:0000256" key="4">
    <source>
        <dbReference type="ARBA" id="ARBA00022553"/>
    </source>
</evidence>
<dbReference type="GO" id="GO:0005524">
    <property type="term" value="F:ATP binding"/>
    <property type="evidence" value="ECO:0007669"/>
    <property type="project" value="UniProtKB-KW"/>
</dbReference>
<dbReference type="Pfam" id="PF02518">
    <property type="entry name" value="HATPase_c"/>
    <property type="match status" value="1"/>
</dbReference>
<evidence type="ECO:0000256" key="8">
    <source>
        <dbReference type="ARBA" id="ARBA00022777"/>
    </source>
</evidence>
<evidence type="ECO:0000256" key="3">
    <source>
        <dbReference type="ARBA" id="ARBA00012438"/>
    </source>
</evidence>
<keyword evidence="7" id="KW-0547">Nucleotide-binding</keyword>
<dbReference type="SUPFAM" id="SSF55874">
    <property type="entry name" value="ATPase domain of HSP90 chaperone/DNA topoisomerase II/histidine kinase"/>
    <property type="match status" value="1"/>
</dbReference>